<gene>
    <name evidence="13" type="primary">ccmD</name>
    <name evidence="13" type="ORF">D5400_03115</name>
</gene>
<dbReference type="EMBL" id="CP032509">
    <property type="protein sequence ID" value="AZN70401.1"/>
    <property type="molecule type" value="Genomic_DNA"/>
</dbReference>
<comment type="similarity">
    <text evidence="3 12">Belongs to the CcmD/CycX/HelD family.</text>
</comment>
<dbReference type="RefSeq" id="WP_126007561.1">
    <property type="nucleotide sequence ID" value="NZ_CP032509.1"/>
</dbReference>
<evidence type="ECO:0000256" key="6">
    <source>
        <dbReference type="ARBA" id="ARBA00022475"/>
    </source>
</evidence>
<keyword evidence="10 12" id="KW-1133">Transmembrane helix</keyword>
<sequence length="56" mass="6296">MQYFGFIFASYAITALVLGALIAWVILDHRGRRAELAALEAQGVRRRSDRVSESSR</sequence>
<dbReference type="NCBIfam" id="TIGR03141">
    <property type="entry name" value="cytochro_ccmD"/>
    <property type="match status" value="1"/>
</dbReference>
<evidence type="ECO:0000256" key="12">
    <source>
        <dbReference type="RuleBase" id="RU363101"/>
    </source>
</evidence>
<evidence type="ECO:0000256" key="7">
    <source>
        <dbReference type="ARBA" id="ARBA00022519"/>
    </source>
</evidence>
<name>A0A3S9B0P0_9HYPH</name>
<dbReference type="GO" id="GO:0015886">
    <property type="term" value="P:heme transport"/>
    <property type="evidence" value="ECO:0007669"/>
    <property type="project" value="InterPro"/>
</dbReference>
<keyword evidence="7 12" id="KW-0997">Cell inner membrane</keyword>
<accession>A0A3S9B0P0</accession>
<keyword evidence="6 12" id="KW-1003">Cell membrane</keyword>
<dbReference type="Proteomes" id="UP000268192">
    <property type="component" value="Chromosome"/>
</dbReference>
<evidence type="ECO:0000313" key="13">
    <source>
        <dbReference type="EMBL" id="AZN70401.1"/>
    </source>
</evidence>
<evidence type="ECO:0000256" key="9">
    <source>
        <dbReference type="ARBA" id="ARBA00022748"/>
    </source>
</evidence>
<keyword evidence="9 12" id="KW-0201">Cytochrome c-type biogenesis</keyword>
<evidence type="ECO:0000256" key="3">
    <source>
        <dbReference type="ARBA" id="ARBA00008741"/>
    </source>
</evidence>
<keyword evidence="14" id="KW-1185">Reference proteome</keyword>
<reference evidence="13 14" key="1">
    <citation type="submission" date="2018-09" db="EMBL/GenBank/DDBJ databases">
        <title>Marinorhizobium profundi gen. nov., sp. nov., isolated from a deep-sea sediment sample from the New Britain Trench and proposal of Marinorhizobiaceae fam. nov. in the order Rhizobiales of the class Alphaproteobacteria.</title>
        <authorList>
            <person name="Cao J."/>
        </authorList>
    </citation>
    <scope>NUCLEOTIDE SEQUENCE [LARGE SCALE GENOMIC DNA]</scope>
    <source>
        <strain evidence="13 14">WS11</strain>
    </source>
</reference>
<evidence type="ECO:0000256" key="10">
    <source>
        <dbReference type="ARBA" id="ARBA00022989"/>
    </source>
</evidence>
<dbReference type="GO" id="GO:0017004">
    <property type="term" value="P:cytochrome complex assembly"/>
    <property type="evidence" value="ECO:0007669"/>
    <property type="project" value="UniProtKB-KW"/>
</dbReference>
<evidence type="ECO:0000313" key="14">
    <source>
        <dbReference type="Proteomes" id="UP000268192"/>
    </source>
</evidence>
<comment type="function">
    <text evidence="1 12">Required for the export of heme to the periplasm for the biogenesis of c-type cytochromes.</text>
</comment>
<evidence type="ECO:0000256" key="11">
    <source>
        <dbReference type="ARBA" id="ARBA00023136"/>
    </source>
</evidence>
<evidence type="ECO:0000256" key="5">
    <source>
        <dbReference type="ARBA" id="ARBA00022448"/>
    </source>
</evidence>
<keyword evidence="11 12" id="KW-0472">Membrane</keyword>
<evidence type="ECO:0000256" key="4">
    <source>
        <dbReference type="ARBA" id="ARBA00016461"/>
    </source>
</evidence>
<comment type="subcellular location">
    <subcellularLocation>
        <location evidence="2 12">Cell inner membrane</location>
        <topology evidence="2 12">Single-pass membrane protein</topology>
    </subcellularLocation>
</comment>
<dbReference type="KEGG" id="abaw:D5400_03115"/>
<dbReference type="AlphaFoldDB" id="A0A3S9B0P0"/>
<proteinExistence type="inferred from homology"/>
<dbReference type="Pfam" id="PF04995">
    <property type="entry name" value="CcmD"/>
    <property type="match status" value="1"/>
</dbReference>
<evidence type="ECO:0000256" key="1">
    <source>
        <dbReference type="ARBA" id="ARBA00002442"/>
    </source>
</evidence>
<dbReference type="InterPro" id="IPR007078">
    <property type="entry name" value="Haem_export_protD_CcmD"/>
</dbReference>
<keyword evidence="8 12" id="KW-0812">Transmembrane</keyword>
<feature type="transmembrane region" description="Helical" evidence="12">
    <location>
        <begin position="6"/>
        <end position="27"/>
    </location>
</feature>
<evidence type="ECO:0000256" key="2">
    <source>
        <dbReference type="ARBA" id="ARBA00004377"/>
    </source>
</evidence>
<protein>
    <recommendedName>
        <fullName evidence="4 12">Heme exporter protein D</fullName>
    </recommendedName>
</protein>
<keyword evidence="5 12" id="KW-0813">Transport</keyword>
<dbReference type="GO" id="GO:0005886">
    <property type="term" value="C:plasma membrane"/>
    <property type="evidence" value="ECO:0007669"/>
    <property type="project" value="UniProtKB-SubCell"/>
</dbReference>
<dbReference type="OrthoDB" id="8421547at2"/>
<organism evidence="13 14">
    <name type="scientific">Georhizobium profundi</name>
    <dbReference type="NCBI Taxonomy" id="2341112"/>
    <lineage>
        <taxon>Bacteria</taxon>
        <taxon>Pseudomonadati</taxon>
        <taxon>Pseudomonadota</taxon>
        <taxon>Alphaproteobacteria</taxon>
        <taxon>Hyphomicrobiales</taxon>
        <taxon>Rhizobiaceae</taxon>
        <taxon>Georhizobium</taxon>
    </lineage>
</organism>
<evidence type="ECO:0000256" key="8">
    <source>
        <dbReference type="ARBA" id="ARBA00022692"/>
    </source>
</evidence>